<dbReference type="RefSeq" id="WP_147191211.1">
    <property type="nucleotide sequence ID" value="NZ_CP042435.1"/>
</dbReference>
<keyword evidence="9 10" id="KW-0131">Cell cycle</keyword>
<gene>
    <name evidence="14" type="ORF">FRZ67_16405</name>
</gene>
<keyword evidence="7 11" id="KW-1133">Transmembrane helix</keyword>
<sequence length="292" mass="32702">MAETGKSSSLRRSKPNYIYSIVGVALVLVIMGVMGWMLLNFSKVGNTFKEDIRISAYLRTQNKDTIAQIQQFIAAQPFAKDVKYIDKDAAKDLWNKDNNEDWGKILDVNPLPESIDFFAKADYVNPDSLTKISTLLMGTYGNQITDLQYPQVLVSSISEKTKIFSIAFIVISVVLCVIVIFSIDNTIRLAMFSNRFLIKTMQMVGATRDFISKPMDIRAIINGLISAGIAIAILLGLITWLESLIPWLAAIRDIQLNLILFGGMIILGVGISLFSTHRSVIKYLKMKLDELY</sequence>
<dbReference type="Gene3D" id="3.30.70.3040">
    <property type="match status" value="1"/>
</dbReference>
<proteinExistence type="inferred from homology"/>
<evidence type="ECO:0000256" key="6">
    <source>
        <dbReference type="ARBA" id="ARBA00022692"/>
    </source>
</evidence>
<keyword evidence="6 11" id="KW-0812">Transmembrane</keyword>
<feature type="domain" description="ABC3 transporter permease C-terminal" evidence="12">
    <location>
        <begin position="169"/>
        <end position="287"/>
    </location>
</feature>
<dbReference type="InterPro" id="IPR040690">
    <property type="entry name" value="FtsX_ECD"/>
</dbReference>
<feature type="transmembrane region" description="Helical" evidence="11">
    <location>
        <begin position="17"/>
        <end position="39"/>
    </location>
</feature>
<comment type="subcellular location">
    <subcellularLocation>
        <location evidence="1">Cell membrane</location>
        <topology evidence="1">Multi-pass membrane protein</topology>
    </subcellularLocation>
</comment>
<evidence type="ECO:0000256" key="1">
    <source>
        <dbReference type="ARBA" id="ARBA00004651"/>
    </source>
</evidence>
<evidence type="ECO:0000313" key="14">
    <source>
        <dbReference type="EMBL" id="QEC68812.1"/>
    </source>
</evidence>
<evidence type="ECO:0000259" key="12">
    <source>
        <dbReference type="Pfam" id="PF02687"/>
    </source>
</evidence>
<dbReference type="PANTHER" id="PTHR47755">
    <property type="entry name" value="CELL DIVISION PROTEIN FTSX"/>
    <property type="match status" value="1"/>
</dbReference>
<keyword evidence="5 10" id="KW-0132">Cell division</keyword>
<organism evidence="14 15">
    <name type="scientific">Panacibacter ginsenosidivorans</name>
    <dbReference type="NCBI Taxonomy" id="1813871"/>
    <lineage>
        <taxon>Bacteria</taxon>
        <taxon>Pseudomonadati</taxon>
        <taxon>Bacteroidota</taxon>
        <taxon>Chitinophagia</taxon>
        <taxon>Chitinophagales</taxon>
        <taxon>Chitinophagaceae</taxon>
        <taxon>Panacibacter</taxon>
    </lineage>
</organism>
<name>A0A5B8VBW4_9BACT</name>
<evidence type="ECO:0000256" key="3">
    <source>
        <dbReference type="ARBA" id="ARBA00021907"/>
    </source>
</evidence>
<evidence type="ECO:0000256" key="4">
    <source>
        <dbReference type="ARBA" id="ARBA00022475"/>
    </source>
</evidence>
<dbReference type="PIRSF" id="PIRSF003097">
    <property type="entry name" value="FtsX"/>
    <property type="match status" value="1"/>
</dbReference>
<evidence type="ECO:0000256" key="5">
    <source>
        <dbReference type="ARBA" id="ARBA00022618"/>
    </source>
</evidence>
<evidence type="ECO:0000313" key="15">
    <source>
        <dbReference type="Proteomes" id="UP000321533"/>
    </source>
</evidence>
<evidence type="ECO:0000256" key="8">
    <source>
        <dbReference type="ARBA" id="ARBA00023136"/>
    </source>
</evidence>
<dbReference type="EMBL" id="CP042435">
    <property type="protein sequence ID" value="QEC68812.1"/>
    <property type="molecule type" value="Genomic_DNA"/>
</dbReference>
<dbReference type="AlphaFoldDB" id="A0A5B8VBW4"/>
<dbReference type="GO" id="GO:0051301">
    <property type="term" value="P:cell division"/>
    <property type="evidence" value="ECO:0007669"/>
    <property type="project" value="UniProtKB-KW"/>
</dbReference>
<dbReference type="Proteomes" id="UP000321533">
    <property type="component" value="Chromosome"/>
</dbReference>
<reference evidence="14 15" key="1">
    <citation type="journal article" date="2016" name="Int. J. Syst. Evol. Microbiol.">
        <title>Panacibacter ginsenosidivorans gen. nov., sp. nov., with ginsenoside converting activity isolated from soil of a ginseng field.</title>
        <authorList>
            <person name="Siddiqi M.Z."/>
            <person name="Muhammad Shafi S."/>
            <person name="Choi K.D."/>
            <person name="Im W.T."/>
        </authorList>
    </citation>
    <scope>NUCLEOTIDE SEQUENCE [LARGE SCALE GENOMIC DNA]</scope>
    <source>
        <strain evidence="14 15">Gsoil1550</strain>
    </source>
</reference>
<evidence type="ECO:0000259" key="13">
    <source>
        <dbReference type="Pfam" id="PF18075"/>
    </source>
</evidence>
<evidence type="ECO:0000256" key="11">
    <source>
        <dbReference type="SAM" id="Phobius"/>
    </source>
</evidence>
<dbReference type="GO" id="GO:0005886">
    <property type="term" value="C:plasma membrane"/>
    <property type="evidence" value="ECO:0007669"/>
    <property type="project" value="UniProtKB-SubCell"/>
</dbReference>
<keyword evidence="4 10" id="KW-1003">Cell membrane</keyword>
<comment type="similarity">
    <text evidence="2 10">Belongs to the ABC-4 integral membrane protein family. FtsX subfamily.</text>
</comment>
<feature type="domain" description="FtsX extracellular" evidence="13">
    <location>
        <begin position="53"/>
        <end position="122"/>
    </location>
</feature>
<dbReference type="PANTHER" id="PTHR47755:SF1">
    <property type="entry name" value="CELL DIVISION PROTEIN FTSX"/>
    <property type="match status" value="1"/>
</dbReference>
<protein>
    <recommendedName>
        <fullName evidence="3 10">Cell division protein FtsX</fullName>
    </recommendedName>
</protein>
<evidence type="ECO:0000256" key="10">
    <source>
        <dbReference type="PIRNR" id="PIRNR003097"/>
    </source>
</evidence>
<evidence type="ECO:0000256" key="2">
    <source>
        <dbReference type="ARBA" id="ARBA00007379"/>
    </source>
</evidence>
<keyword evidence="15" id="KW-1185">Reference proteome</keyword>
<dbReference type="KEGG" id="pgin:FRZ67_16405"/>
<feature type="transmembrane region" description="Helical" evidence="11">
    <location>
        <begin position="163"/>
        <end position="183"/>
    </location>
</feature>
<feature type="transmembrane region" description="Helical" evidence="11">
    <location>
        <begin position="219"/>
        <end position="238"/>
    </location>
</feature>
<accession>A0A5B8VBW4</accession>
<evidence type="ECO:0000256" key="7">
    <source>
        <dbReference type="ARBA" id="ARBA00022989"/>
    </source>
</evidence>
<dbReference type="Pfam" id="PF02687">
    <property type="entry name" value="FtsX"/>
    <property type="match status" value="1"/>
</dbReference>
<keyword evidence="8 10" id="KW-0472">Membrane</keyword>
<dbReference type="InterPro" id="IPR003838">
    <property type="entry name" value="ABC3_permease_C"/>
</dbReference>
<dbReference type="OrthoDB" id="9813411at2"/>
<evidence type="ECO:0000256" key="9">
    <source>
        <dbReference type="ARBA" id="ARBA00023306"/>
    </source>
</evidence>
<feature type="transmembrane region" description="Helical" evidence="11">
    <location>
        <begin position="258"/>
        <end position="276"/>
    </location>
</feature>
<dbReference type="Pfam" id="PF18075">
    <property type="entry name" value="FtsX_ECD"/>
    <property type="match status" value="1"/>
</dbReference>
<dbReference type="InterPro" id="IPR004513">
    <property type="entry name" value="FtsX"/>
</dbReference>